<sequence>MTPFPGYKSPKYQANKAPGGGQDPRQASSHRSFPGGIQRPKAWATRTGLLPQAAERQGPGPPLHSAPIVAGPGGPSRESGGRQPHSPPAPRLGAAPGRVGPRGRALRCARLGSACGSGKGYRGRQPARPGRRGLAPAKRRSSPAAALSASAGGPRQKASPSRPVVGPPGREHAPRTGKFR</sequence>
<feature type="region of interest" description="Disordered" evidence="1">
    <location>
        <begin position="1"/>
        <end position="180"/>
    </location>
</feature>
<dbReference type="EMBL" id="OX459955">
    <property type="protein sequence ID" value="CAI9159654.1"/>
    <property type="molecule type" value="Genomic_DNA"/>
</dbReference>
<evidence type="ECO:0000313" key="2">
    <source>
        <dbReference type="EMBL" id="CAI9159654.1"/>
    </source>
</evidence>
<evidence type="ECO:0000256" key="1">
    <source>
        <dbReference type="SAM" id="MobiDB-lite"/>
    </source>
</evidence>
<gene>
    <name evidence="2" type="ORF">MRATA1EN1_LOCUS8616</name>
</gene>
<name>A0ABN8YE19_RANTA</name>
<protein>
    <submittedName>
        <fullName evidence="2">Uncharacterized protein</fullName>
    </submittedName>
</protein>
<dbReference type="Proteomes" id="UP001176941">
    <property type="component" value="Chromosome 19"/>
</dbReference>
<evidence type="ECO:0000313" key="3">
    <source>
        <dbReference type="Proteomes" id="UP001176941"/>
    </source>
</evidence>
<reference evidence="2" key="1">
    <citation type="submission" date="2023-04" db="EMBL/GenBank/DDBJ databases">
        <authorList>
            <consortium name="ELIXIR-Norway"/>
        </authorList>
    </citation>
    <scope>NUCLEOTIDE SEQUENCE [LARGE SCALE GENOMIC DNA]</scope>
</reference>
<proteinExistence type="predicted"/>
<feature type="compositionally biased region" description="Low complexity" evidence="1">
    <location>
        <begin position="123"/>
        <end position="151"/>
    </location>
</feature>
<accession>A0ABN8YE19</accession>
<keyword evidence="3" id="KW-1185">Reference proteome</keyword>
<feature type="compositionally biased region" description="Low complexity" evidence="1">
    <location>
        <begin position="91"/>
        <end position="103"/>
    </location>
</feature>
<organism evidence="2 3">
    <name type="scientific">Rangifer tarandus platyrhynchus</name>
    <name type="common">Svalbard reindeer</name>
    <dbReference type="NCBI Taxonomy" id="3082113"/>
    <lineage>
        <taxon>Eukaryota</taxon>
        <taxon>Metazoa</taxon>
        <taxon>Chordata</taxon>
        <taxon>Craniata</taxon>
        <taxon>Vertebrata</taxon>
        <taxon>Euteleostomi</taxon>
        <taxon>Mammalia</taxon>
        <taxon>Eutheria</taxon>
        <taxon>Laurasiatheria</taxon>
        <taxon>Artiodactyla</taxon>
        <taxon>Ruminantia</taxon>
        <taxon>Pecora</taxon>
        <taxon>Cervidae</taxon>
        <taxon>Odocoileinae</taxon>
        <taxon>Rangifer</taxon>
    </lineage>
</organism>